<dbReference type="EMBL" id="JACZKO010000050">
    <property type="protein sequence ID" value="MBE0563110.1"/>
    <property type="molecule type" value="Genomic_DNA"/>
</dbReference>
<dbReference type="AlphaFoldDB" id="A0A6I0DVX8"/>
<dbReference type="EMBL" id="WBWX01000002">
    <property type="protein sequence ID" value="KAB2801527.1"/>
    <property type="molecule type" value="Genomic_DNA"/>
</dbReference>
<evidence type="ECO:0000313" key="1">
    <source>
        <dbReference type="EMBL" id="KAB2801527.1"/>
    </source>
</evidence>
<reference evidence="2" key="3">
    <citation type="submission" date="2020-10" db="EMBL/GenBank/DDBJ databases">
        <title>Enrichment of novel Verrucomicrobia, Bacteroidetes and Krumholzibacteria in an oxygen-limited, methane- and iron-fed bioreactor inoculated with Bothnian Sea sediments.</title>
        <authorList>
            <person name="Martins P.D."/>
            <person name="de Jong A."/>
            <person name="Lenstra W.K."/>
            <person name="van Helmond N.A.G.M."/>
            <person name="Slomp C.P."/>
            <person name="Jetten M.S.M."/>
            <person name="Welte C.U."/>
            <person name="Rasigraf O."/>
        </authorList>
    </citation>
    <scope>NUCLEOTIDE SEQUENCE</scope>
    <source>
        <strain evidence="2">MAG47</strain>
    </source>
</reference>
<comment type="caution">
    <text evidence="1">The sequence shown here is derived from an EMBL/GenBank/DDBJ whole genome shotgun (WGS) entry which is preliminary data.</text>
</comment>
<organism evidence="1 3">
    <name type="scientific">Brucella anthropi</name>
    <name type="common">Ochrobactrum anthropi</name>
    <dbReference type="NCBI Taxonomy" id="529"/>
    <lineage>
        <taxon>Bacteria</taxon>
        <taxon>Pseudomonadati</taxon>
        <taxon>Pseudomonadota</taxon>
        <taxon>Alphaproteobacteria</taxon>
        <taxon>Hyphomicrobiales</taxon>
        <taxon>Brucellaceae</taxon>
        <taxon>Brucella/Ochrobactrum group</taxon>
        <taxon>Brucella</taxon>
    </lineage>
</organism>
<gene>
    <name evidence="1" type="ORF">F9L06_07535</name>
    <name evidence="2" type="ORF">IH622_20140</name>
</gene>
<protein>
    <submittedName>
        <fullName evidence="1">Uncharacterized protein</fullName>
    </submittedName>
</protein>
<dbReference type="Proteomes" id="UP000642265">
    <property type="component" value="Unassembled WGS sequence"/>
</dbReference>
<evidence type="ECO:0000313" key="3">
    <source>
        <dbReference type="Proteomes" id="UP000441102"/>
    </source>
</evidence>
<dbReference type="GeneID" id="61316335"/>
<accession>A0A6I0DVX8</accession>
<reference evidence="1 3" key="1">
    <citation type="submission" date="2019-09" db="EMBL/GenBank/DDBJ databases">
        <title>Taxonomic organization of the family Brucellaceae based on a phylogenomic approach.</title>
        <authorList>
            <person name="Leclercq S."/>
            <person name="Cloeckaert A."/>
            <person name="Zygmunt M.S."/>
        </authorList>
    </citation>
    <scope>NUCLEOTIDE SEQUENCE [LARGE SCALE GENOMIC DNA]</scope>
    <source>
        <strain evidence="1 3">CCUG 34461</strain>
    </source>
</reference>
<evidence type="ECO:0000313" key="2">
    <source>
        <dbReference type="EMBL" id="MBE0563110.1"/>
    </source>
</evidence>
<proteinExistence type="predicted"/>
<sequence length="187" mass="20827">MNFRTMLFASISVSLLSITATYGEELTKQDYLALPAKSLKNFQCAILIQNIGTAINPSASSFLLSTSFTQKAYDLGKQYYEALESNKISVMDLTLDMPSEFKLDTVAIMARDPQEVIAFKLGRISVKATADLLYKVGAVNDEGEVDTSKFRQKSPELLDEYCDFEGLNMPAPMLEKLQQDLKSSIHE</sequence>
<dbReference type="RefSeq" id="WP_010657947.1">
    <property type="nucleotide sequence ID" value="NZ_CP044970.1"/>
</dbReference>
<name>A0A6I0DVX8_BRUAN</name>
<reference evidence="2" key="2">
    <citation type="submission" date="2020-09" db="EMBL/GenBank/DDBJ databases">
        <authorList>
            <person name="Dalcin Martins P."/>
        </authorList>
    </citation>
    <scope>NUCLEOTIDE SEQUENCE</scope>
    <source>
        <strain evidence="2">MAG47</strain>
    </source>
</reference>
<dbReference type="Proteomes" id="UP000441102">
    <property type="component" value="Unassembled WGS sequence"/>
</dbReference>